<dbReference type="SUPFAM" id="SSF48113">
    <property type="entry name" value="Heme-dependent peroxidases"/>
    <property type="match status" value="1"/>
</dbReference>
<dbReference type="GO" id="GO:0015979">
    <property type="term" value="P:photosynthesis"/>
    <property type="evidence" value="ECO:0007669"/>
    <property type="project" value="InterPro"/>
</dbReference>
<comment type="caution">
    <text evidence="20">The sequence shown here is derived from an EMBL/GenBank/DDBJ whole genome shotgun (WGS) entry which is preliminary data.</text>
</comment>
<protein>
    <recommendedName>
        <fullName evidence="3 18">Peroxidase</fullName>
        <ecNumber evidence="3 18">1.11.1.7</ecNumber>
    </recommendedName>
</protein>
<evidence type="ECO:0000256" key="17">
    <source>
        <dbReference type="PIRSR" id="PIRSR600823-5"/>
    </source>
</evidence>
<dbReference type="GO" id="GO:0019898">
    <property type="term" value="C:extrinsic component of membrane"/>
    <property type="evidence" value="ECO:0007669"/>
    <property type="project" value="InterPro"/>
</dbReference>
<dbReference type="GO" id="GO:0005576">
    <property type="term" value="C:extracellular region"/>
    <property type="evidence" value="ECO:0007669"/>
    <property type="project" value="UniProtKB-SubCell"/>
</dbReference>
<dbReference type="SUPFAM" id="SSF55724">
    <property type="entry name" value="Mog1p/PsbP-like"/>
    <property type="match status" value="1"/>
</dbReference>
<evidence type="ECO:0000256" key="6">
    <source>
        <dbReference type="ARBA" id="ARBA00022617"/>
    </source>
</evidence>
<evidence type="ECO:0000256" key="9">
    <source>
        <dbReference type="ARBA" id="ARBA00023002"/>
    </source>
</evidence>
<evidence type="ECO:0000256" key="8">
    <source>
        <dbReference type="ARBA" id="ARBA00022729"/>
    </source>
</evidence>
<keyword evidence="11 17" id="KW-1015">Disulfide bond</keyword>
<comment type="catalytic activity">
    <reaction evidence="1 18">
        <text>2 a phenolic donor + H2O2 = 2 a phenolic radical donor + 2 H2O</text>
        <dbReference type="Rhea" id="RHEA:56136"/>
        <dbReference type="ChEBI" id="CHEBI:15377"/>
        <dbReference type="ChEBI" id="CHEBI:16240"/>
        <dbReference type="ChEBI" id="CHEBI:139520"/>
        <dbReference type="ChEBI" id="CHEBI:139521"/>
        <dbReference type="EC" id="1.11.1.7"/>
    </reaction>
</comment>
<dbReference type="GO" id="GO:0020037">
    <property type="term" value="F:heme binding"/>
    <property type="evidence" value="ECO:0007669"/>
    <property type="project" value="UniProtKB-UniRule"/>
</dbReference>
<comment type="function">
    <text evidence="2">Removal of H(2)O(2), oxidation of toxic reductants, biosynthesis and degradation of lignin, suberization, auxin catabolism, response to environmental stresses such as wounding, pathogen attack and oxidative stress. These functions might be dependent on each isozyme/isoform in each plant tissue.</text>
</comment>
<dbReference type="Pfam" id="PF01789">
    <property type="entry name" value="PsbP"/>
    <property type="match status" value="1"/>
</dbReference>
<dbReference type="Gene3D" id="1.10.520.10">
    <property type="match status" value="1"/>
</dbReference>
<evidence type="ECO:0000256" key="7">
    <source>
        <dbReference type="ARBA" id="ARBA00022723"/>
    </source>
</evidence>
<reference evidence="20" key="1">
    <citation type="submission" date="2019-12" db="EMBL/GenBank/DDBJ databases">
        <title>Genome sequencing and annotation of Brassica cretica.</title>
        <authorList>
            <person name="Studholme D.J."/>
            <person name="Sarris P.F."/>
        </authorList>
    </citation>
    <scope>NUCLEOTIDE SEQUENCE</scope>
    <source>
        <strain evidence="20">PFS-102/07</strain>
        <tissue evidence="20">Leaf</tissue>
    </source>
</reference>
<feature type="binding site" evidence="15">
    <location>
        <position position="83"/>
    </location>
    <ligand>
        <name>Ca(2+)</name>
        <dbReference type="ChEBI" id="CHEBI:29108"/>
        <label>1</label>
    </ligand>
</feature>
<feature type="site" description="Transition state stabilizer" evidence="16">
    <location>
        <position position="78"/>
    </location>
</feature>
<dbReference type="EC" id="1.11.1.7" evidence="3 18"/>
<evidence type="ECO:0000256" key="11">
    <source>
        <dbReference type="ARBA" id="ARBA00023157"/>
    </source>
</evidence>
<keyword evidence="8" id="KW-0732">Signal</keyword>
<feature type="disulfide bond" evidence="17">
    <location>
        <begin position="84"/>
        <end position="89"/>
    </location>
</feature>
<feature type="domain" description="Plant heme peroxidase family profile" evidence="19">
    <location>
        <begin position="41"/>
        <end position="224"/>
    </location>
</feature>
<feature type="binding site" evidence="15">
    <location>
        <position position="88"/>
    </location>
    <ligand>
        <name>Ca(2+)</name>
        <dbReference type="ChEBI" id="CHEBI:29108"/>
        <label>1</label>
    </ligand>
</feature>
<dbReference type="Gene3D" id="3.40.1000.10">
    <property type="entry name" value="Mog1/PsbP, alpha/beta/alpha sandwich"/>
    <property type="match status" value="1"/>
</dbReference>
<dbReference type="InterPro" id="IPR010255">
    <property type="entry name" value="Haem_peroxidase_sf"/>
</dbReference>
<keyword evidence="7 15" id="KW-0479">Metal-binding</keyword>
<evidence type="ECO:0000313" key="20">
    <source>
        <dbReference type="EMBL" id="KAF2593788.1"/>
    </source>
</evidence>
<feature type="binding site" evidence="15">
    <location>
        <position position="86"/>
    </location>
    <ligand>
        <name>Ca(2+)</name>
        <dbReference type="ChEBI" id="CHEBI:29108"/>
        <label>1</label>
    </ligand>
</feature>
<gene>
    <name evidence="20" type="ORF">F2Q70_00045580</name>
</gene>
<dbReference type="GO" id="GO:0005509">
    <property type="term" value="F:calcium ion binding"/>
    <property type="evidence" value="ECO:0007669"/>
    <property type="project" value="InterPro"/>
</dbReference>
<dbReference type="InterPro" id="IPR016123">
    <property type="entry name" value="Mog1/PsbP_a/b/a-sand"/>
</dbReference>
<feature type="active site" description="Proton acceptor" evidence="13">
    <location>
        <position position="82"/>
    </location>
</feature>
<dbReference type="FunFam" id="3.40.1000.10:FF:000012">
    <property type="entry name" value="PsbP domain-containing protein 4, chloroplastic"/>
    <property type="match status" value="1"/>
</dbReference>
<feature type="binding site" evidence="14">
    <location>
        <position position="176"/>
    </location>
    <ligand>
        <name>substrate</name>
    </ligand>
</feature>
<dbReference type="PRINTS" id="PR00458">
    <property type="entry name" value="PEROXIDASE"/>
</dbReference>
<comment type="cofactor">
    <cofactor evidence="15 18">
        <name>Ca(2+)</name>
        <dbReference type="ChEBI" id="CHEBI:29108"/>
    </cofactor>
    <text evidence="15 18">Binds 2 calcium ions per subunit.</text>
</comment>
<dbReference type="EMBL" id="QGKY02000164">
    <property type="protein sequence ID" value="KAF2593788.1"/>
    <property type="molecule type" value="Genomic_DNA"/>
</dbReference>
<organism evidence="20">
    <name type="scientific">Brassica cretica</name>
    <name type="common">Mustard</name>
    <dbReference type="NCBI Taxonomy" id="69181"/>
    <lineage>
        <taxon>Eukaryota</taxon>
        <taxon>Viridiplantae</taxon>
        <taxon>Streptophyta</taxon>
        <taxon>Embryophyta</taxon>
        <taxon>Tracheophyta</taxon>
        <taxon>Spermatophyta</taxon>
        <taxon>Magnoliopsida</taxon>
        <taxon>eudicotyledons</taxon>
        <taxon>Gunneridae</taxon>
        <taxon>Pentapetalae</taxon>
        <taxon>rosids</taxon>
        <taxon>malvids</taxon>
        <taxon>Brassicales</taxon>
        <taxon>Brassicaceae</taxon>
        <taxon>Brassiceae</taxon>
        <taxon>Brassica</taxon>
    </lineage>
</organism>
<dbReference type="InterPro" id="IPR002016">
    <property type="entry name" value="Haem_peroxidase"/>
</dbReference>
<dbReference type="PROSITE" id="PS50873">
    <property type="entry name" value="PEROXIDASE_4"/>
    <property type="match status" value="1"/>
</dbReference>
<proteinExistence type="inferred from homology"/>
<name>A0A8S9KJP1_BRACR</name>
<dbReference type="PRINTS" id="PR00461">
    <property type="entry name" value="PLPEROXIDASE"/>
</dbReference>
<dbReference type="PROSITE" id="PS00436">
    <property type="entry name" value="PEROXIDASE_2"/>
    <property type="match status" value="1"/>
</dbReference>
<comment type="cofactor">
    <cofactor evidence="18">
        <name>heme b</name>
        <dbReference type="ChEBI" id="CHEBI:60344"/>
    </cofactor>
    <text evidence="18">Binds 1 heme b (iron(II)-protoporphyrin IX) group per subunit.</text>
</comment>
<evidence type="ECO:0000256" key="12">
    <source>
        <dbReference type="ARBA" id="ARBA00023324"/>
    </source>
</evidence>
<evidence type="ECO:0000256" key="16">
    <source>
        <dbReference type="PIRSR" id="PIRSR600823-4"/>
    </source>
</evidence>
<dbReference type="InterPro" id="IPR000823">
    <property type="entry name" value="Peroxidase_pln"/>
</dbReference>
<comment type="subcellular location">
    <subcellularLocation>
        <location evidence="18">Secreted</location>
    </subcellularLocation>
</comment>
<evidence type="ECO:0000256" key="1">
    <source>
        <dbReference type="ARBA" id="ARBA00000189"/>
    </source>
</evidence>
<keyword evidence="12 18" id="KW-0376">Hydrogen peroxide</keyword>
<dbReference type="InterPro" id="IPR002683">
    <property type="entry name" value="PsbP_C"/>
</dbReference>
<keyword evidence="9 18" id="KW-0560">Oxidoreductase</keyword>
<evidence type="ECO:0000256" key="14">
    <source>
        <dbReference type="PIRSR" id="PIRSR600823-2"/>
    </source>
</evidence>
<dbReference type="GO" id="GO:0009654">
    <property type="term" value="C:photosystem II oxygen evolving complex"/>
    <property type="evidence" value="ECO:0007669"/>
    <property type="project" value="InterPro"/>
</dbReference>
<evidence type="ECO:0000256" key="10">
    <source>
        <dbReference type="ARBA" id="ARBA00023004"/>
    </source>
</evidence>
<keyword evidence="6 18" id="KW-0349">Heme</keyword>
<accession>A0A8S9KJP1</accession>
<keyword evidence="4 18" id="KW-0964">Secreted</keyword>
<dbReference type="InterPro" id="IPR019794">
    <property type="entry name" value="Peroxidases_AS"/>
</dbReference>
<dbReference type="AlphaFoldDB" id="A0A8S9KJP1"/>
<dbReference type="PANTHER" id="PTHR31235">
    <property type="entry name" value="PEROXIDASE 25-RELATED"/>
    <property type="match status" value="1"/>
</dbReference>
<dbReference type="FunFam" id="1.10.520.10:FF:000008">
    <property type="entry name" value="Peroxidase"/>
    <property type="match status" value="1"/>
</dbReference>
<evidence type="ECO:0000256" key="2">
    <source>
        <dbReference type="ARBA" id="ARBA00002322"/>
    </source>
</evidence>
<evidence type="ECO:0000259" key="19">
    <source>
        <dbReference type="PROSITE" id="PS50873"/>
    </source>
</evidence>
<keyword evidence="5 18" id="KW-0575">Peroxidase</keyword>
<dbReference type="GO" id="GO:0140825">
    <property type="term" value="F:lactoperoxidase activity"/>
    <property type="evidence" value="ECO:0007669"/>
    <property type="project" value="UniProtKB-EC"/>
</dbReference>
<comment type="similarity">
    <text evidence="18">Belongs to the peroxidase family. Classical plant (class III) peroxidase subfamily.</text>
</comment>
<evidence type="ECO:0000256" key="18">
    <source>
        <dbReference type="RuleBase" id="RU362060"/>
    </source>
</evidence>
<feature type="disulfide bond" evidence="17">
    <location>
        <begin position="51"/>
        <end position="129"/>
    </location>
</feature>
<feature type="binding site" evidence="15">
    <location>
        <position position="90"/>
    </location>
    <ligand>
        <name>Ca(2+)</name>
        <dbReference type="ChEBI" id="CHEBI:29108"/>
        <label>1</label>
    </ligand>
</feature>
<feature type="binding site" evidence="15">
    <location>
        <position position="92"/>
    </location>
    <ligand>
        <name>Ca(2+)</name>
        <dbReference type="ChEBI" id="CHEBI:29108"/>
        <label>1</label>
    </ligand>
</feature>
<dbReference type="GO" id="GO:0042744">
    <property type="term" value="P:hydrogen peroxide catabolic process"/>
    <property type="evidence" value="ECO:0007669"/>
    <property type="project" value="UniProtKB-KW"/>
</dbReference>
<evidence type="ECO:0000256" key="3">
    <source>
        <dbReference type="ARBA" id="ARBA00012313"/>
    </source>
</evidence>
<evidence type="ECO:0000256" key="4">
    <source>
        <dbReference type="ARBA" id="ARBA00022525"/>
    </source>
</evidence>
<evidence type="ECO:0000256" key="5">
    <source>
        <dbReference type="ARBA" id="ARBA00022559"/>
    </source>
</evidence>
<evidence type="ECO:0000256" key="15">
    <source>
        <dbReference type="PIRSR" id="PIRSR600823-3"/>
    </source>
</evidence>
<keyword evidence="10 18" id="KW-0408">Iron</keyword>
<dbReference type="GO" id="GO:0006979">
    <property type="term" value="P:response to oxidative stress"/>
    <property type="evidence" value="ECO:0007669"/>
    <property type="project" value="UniProtKB-UniRule"/>
</dbReference>
<keyword evidence="15 18" id="KW-0106">Calcium</keyword>
<evidence type="ECO:0000256" key="13">
    <source>
        <dbReference type="PIRSR" id="PIRSR600823-1"/>
    </source>
</evidence>
<dbReference type="Pfam" id="PF00141">
    <property type="entry name" value="peroxidase"/>
    <property type="match status" value="1"/>
</dbReference>
<sequence>MSRGVRESISKHSFSSRMITIGIFLVLFSAHDLFSFSEAQQLRFGFYSETCPSAESIVGDVVKQAVTKDPGNAAVLLRLHFHDCFVEGCDGSILIKHEVNDDERFAPGNAGVGGFDVIDNAKSELERLCPGVVSCADIVALAARDAVIAAKGPFYEVPTGRRDGLTSDKSNAANLPDVEDSINILKSKFREKGLSDKDLVLLSAGWRTYRRPDEKSGGHGVGWSPIIPYAFSVPQDWNEVPVSIADLGGTEIDLRFASPKEGRLSVIVAPVLRFADNLGDNVKIENIGTPAKVINAFGPEVIGENVEGKVLSSNVAEHDGRLYYQFELEPPHVLITATAAGNRLYLFSVTGNGLQWKRYYKDLKKIATSFRVV</sequence>